<dbReference type="SUPFAM" id="SSF54277">
    <property type="entry name" value="CAD &amp; PB1 domains"/>
    <property type="match status" value="1"/>
</dbReference>
<dbReference type="SMART" id="SM00666">
    <property type="entry name" value="PB1"/>
    <property type="match status" value="1"/>
</dbReference>
<dbReference type="Pfam" id="PF00564">
    <property type="entry name" value="PB1"/>
    <property type="match status" value="1"/>
</dbReference>
<protein>
    <recommendedName>
        <fullName evidence="2">PB1 domain-containing protein</fullName>
    </recommendedName>
</protein>
<proteinExistence type="predicted"/>
<dbReference type="AlphaFoldDB" id="A0AAV2YRA2"/>
<dbReference type="Proteomes" id="UP001146120">
    <property type="component" value="Unassembled WGS sequence"/>
</dbReference>
<keyword evidence="4" id="KW-1185">Reference proteome</keyword>
<evidence type="ECO:0000313" key="3">
    <source>
        <dbReference type="EMBL" id="DAZ96266.1"/>
    </source>
</evidence>
<feature type="region of interest" description="Disordered" evidence="1">
    <location>
        <begin position="232"/>
        <end position="262"/>
    </location>
</feature>
<evidence type="ECO:0000256" key="1">
    <source>
        <dbReference type="SAM" id="MobiDB-lite"/>
    </source>
</evidence>
<feature type="domain" description="PB1" evidence="2">
    <location>
        <begin position="8"/>
        <end position="93"/>
    </location>
</feature>
<accession>A0AAV2YRA2</accession>
<evidence type="ECO:0000259" key="2">
    <source>
        <dbReference type="SMART" id="SM00666"/>
    </source>
</evidence>
<sequence length="324" mass="34969">MACAEPRLTALKVGYKGEIHRIRIDLSVFKLDDLSNLFCSTFQLTPGSFVIQYKDAEGDCLNVCSEAEYVEACSVFLSSADAVKSLRFVAVPRAHVAFQENVADPILKAIEKLVETLNAAMDKVKQEEWAQRAQSAAQSGMERTNEAFKVAANDARMSFVAAKETIQEIPFDQVMKETAEGIKTAAEGLGAFAQEFVDEIRNMTQPAPATQIEAAEPAAAAPAEAAEAAVEPAEAAEAAVEPASASNSSDSEWEEVAAQTPAPVEETPVVVPEPVVSEEEKKWAAELSLVRDIFPTMETARVIESLEQCNGNVEVVLNALMEEL</sequence>
<reference evidence="3" key="2">
    <citation type="journal article" date="2023" name="Microbiol Resour">
        <title>Decontamination and Annotation of the Draft Genome Sequence of the Oomycete Lagenidium giganteum ARSEF 373.</title>
        <authorList>
            <person name="Morgan W.R."/>
            <person name="Tartar A."/>
        </authorList>
    </citation>
    <scope>NUCLEOTIDE SEQUENCE</scope>
    <source>
        <strain evidence="3">ARSEF 373</strain>
    </source>
</reference>
<feature type="compositionally biased region" description="Low complexity" evidence="1">
    <location>
        <begin position="232"/>
        <end position="246"/>
    </location>
</feature>
<dbReference type="CDD" id="cd05992">
    <property type="entry name" value="PB1"/>
    <property type="match status" value="1"/>
</dbReference>
<comment type="caution">
    <text evidence="3">The sequence shown here is derived from an EMBL/GenBank/DDBJ whole genome shotgun (WGS) entry which is preliminary data.</text>
</comment>
<organism evidence="3 4">
    <name type="scientific">Lagenidium giganteum</name>
    <dbReference type="NCBI Taxonomy" id="4803"/>
    <lineage>
        <taxon>Eukaryota</taxon>
        <taxon>Sar</taxon>
        <taxon>Stramenopiles</taxon>
        <taxon>Oomycota</taxon>
        <taxon>Peronosporomycetes</taxon>
        <taxon>Pythiales</taxon>
        <taxon>Pythiaceae</taxon>
    </lineage>
</organism>
<gene>
    <name evidence="3" type="ORF">N0F65_008299</name>
</gene>
<dbReference type="EMBL" id="DAKRPA010000172">
    <property type="protein sequence ID" value="DAZ96266.1"/>
    <property type="molecule type" value="Genomic_DNA"/>
</dbReference>
<dbReference type="Gene3D" id="1.10.8.10">
    <property type="entry name" value="DNA helicase RuvA subunit, C-terminal domain"/>
    <property type="match status" value="1"/>
</dbReference>
<name>A0AAV2YRA2_9STRA</name>
<evidence type="ECO:0000313" key="4">
    <source>
        <dbReference type="Proteomes" id="UP001146120"/>
    </source>
</evidence>
<reference evidence="3" key="1">
    <citation type="submission" date="2022-11" db="EMBL/GenBank/DDBJ databases">
        <authorList>
            <person name="Morgan W.R."/>
            <person name="Tartar A."/>
        </authorList>
    </citation>
    <scope>NUCLEOTIDE SEQUENCE</scope>
    <source>
        <strain evidence="3">ARSEF 373</strain>
    </source>
</reference>
<dbReference type="InterPro" id="IPR000270">
    <property type="entry name" value="PB1_dom"/>
</dbReference>
<dbReference type="Gene3D" id="3.10.20.90">
    <property type="entry name" value="Phosphatidylinositol 3-kinase Catalytic Subunit, Chain A, domain 1"/>
    <property type="match status" value="1"/>
</dbReference>